<sequence length="383" mass="43594">MDYQSLLSDENEQSKIRQRASAILNELKDIPKKDVHNSWIKGPTKATSSYPSNNCQFFDEYGFLHVKNFASSQEIQDMKHQMQTLVDTQWDPNGEGLTVFRTDEKQIEEQGSTDYFLESANKVHFFAESGAMTQEGKLKPEFLNDKISALNKAGHGMHVQPGAFHTYTKSDKIWNLVTELGWKDPVVPQSMYIFKQARVGAEVTSHQDSTFLYTTPKQSCLGLWLALDDATITNGCLWVRPKSHCEKTRVKFVKNPAHFGTEQIQKRSNIAKGDLKESQMIFVDEDVPKDDAKIDWVGKIPSVEGMSPWESLFEKGFIPVECKKGDLVVFPGELDHLSLPNVSDKQRHTFQLHLVEGEKAGITWSETNWLQYPKTDSFLRLNA</sequence>
<dbReference type="GO" id="GO:0046872">
    <property type="term" value="F:metal ion binding"/>
    <property type="evidence" value="ECO:0007669"/>
    <property type="project" value="UniProtKB-KW"/>
</dbReference>
<dbReference type="Gene3D" id="2.60.120.620">
    <property type="entry name" value="q2cbj1_9rhob like domain"/>
    <property type="match status" value="1"/>
</dbReference>
<organism evidence="4 5">
    <name type="scientific">Chaetoceros tenuissimus</name>
    <dbReference type="NCBI Taxonomy" id="426638"/>
    <lineage>
        <taxon>Eukaryota</taxon>
        <taxon>Sar</taxon>
        <taxon>Stramenopiles</taxon>
        <taxon>Ochrophyta</taxon>
        <taxon>Bacillariophyta</taxon>
        <taxon>Coscinodiscophyceae</taxon>
        <taxon>Chaetocerotophycidae</taxon>
        <taxon>Chaetocerotales</taxon>
        <taxon>Chaetocerotaceae</taxon>
        <taxon>Chaetoceros</taxon>
    </lineage>
</organism>
<name>A0AAD3CW86_9STRA</name>
<evidence type="ECO:0000313" key="4">
    <source>
        <dbReference type="EMBL" id="GFH53366.1"/>
    </source>
</evidence>
<keyword evidence="3" id="KW-0408">Iron</keyword>
<comment type="cofactor">
    <cofactor evidence="1">
        <name>Fe cation</name>
        <dbReference type="ChEBI" id="CHEBI:24875"/>
    </cofactor>
</comment>
<dbReference type="PANTHER" id="PTHR20883">
    <property type="entry name" value="PHYTANOYL-COA DIOXYGENASE DOMAIN CONTAINING 1"/>
    <property type="match status" value="1"/>
</dbReference>
<accession>A0AAD3CW86</accession>
<keyword evidence="2" id="KW-0479">Metal-binding</keyword>
<gene>
    <name evidence="4" type="ORF">CTEN210_09842</name>
</gene>
<protein>
    <submittedName>
        <fullName evidence="4">Uncharacterized protein</fullName>
    </submittedName>
</protein>
<evidence type="ECO:0000256" key="3">
    <source>
        <dbReference type="ARBA" id="ARBA00023004"/>
    </source>
</evidence>
<comment type="caution">
    <text evidence="4">The sequence shown here is derived from an EMBL/GenBank/DDBJ whole genome shotgun (WGS) entry which is preliminary data.</text>
</comment>
<proteinExistence type="predicted"/>
<keyword evidence="5" id="KW-1185">Reference proteome</keyword>
<dbReference type="EMBL" id="BLLK01000047">
    <property type="protein sequence ID" value="GFH53366.1"/>
    <property type="molecule type" value="Genomic_DNA"/>
</dbReference>
<dbReference type="InterPro" id="IPR008775">
    <property type="entry name" value="Phytyl_CoA_dOase-like"/>
</dbReference>
<dbReference type="AlphaFoldDB" id="A0AAD3CW86"/>
<evidence type="ECO:0000256" key="2">
    <source>
        <dbReference type="ARBA" id="ARBA00022723"/>
    </source>
</evidence>
<dbReference type="Pfam" id="PF05721">
    <property type="entry name" value="PhyH"/>
    <property type="match status" value="1"/>
</dbReference>
<evidence type="ECO:0000256" key="1">
    <source>
        <dbReference type="ARBA" id="ARBA00001962"/>
    </source>
</evidence>
<dbReference type="Proteomes" id="UP001054902">
    <property type="component" value="Unassembled WGS sequence"/>
</dbReference>
<evidence type="ECO:0000313" key="5">
    <source>
        <dbReference type="Proteomes" id="UP001054902"/>
    </source>
</evidence>
<dbReference type="PANTHER" id="PTHR20883:SF15">
    <property type="entry name" value="PHYTANOYL-COA DIOXYGENASE DOMAIN-CONTAINING PROTEIN 1"/>
    <property type="match status" value="1"/>
</dbReference>
<reference evidence="4 5" key="1">
    <citation type="journal article" date="2021" name="Sci. Rep.">
        <title>The genome of the diatom Chaetoceros tenuissimus carries an ancient integrated fragment of an extant virus.</title>
        <authorList>
            <person name="Hongo Y."/>
            <person name="Kimura K."/>
            <person name="Takaki Y."/>
            <person name="Yoshida Y."/>
            <person name="Baba S."/>
            <person name="Kobayashi G."/>
            <person name="Nagasaki K."/>
            <person name="Hano T."/>
            <person name="Tomaru Y."/>
        </authorList>
    </citation>
    <scope>NUCLEOTIDE SEQUENCE [LARGE SCALE GENOMIC DNA]</scope>
    <source>
        <strain evidence="4 5">NIES-3715</strain>
    </source>
</reference>
<dbReference type="SUPFAM" id="SSF51197">
    <property type="entry name" value="Clavaminate synthase-like"/>
    <property type="match status" value="1"/>
</dbReference>